<gene>
    <name evidence="2" type="ORF">L1049_005211</name>
</gene>
<dbReference type="PANTHER" id="PTHR32091">
    <property type="entry name" value="EUKARYOTIC TRANSLATION INITIATION FACTOR 4B"/>
    <property type="match status" value="1"/>
</dbReference>
<reference evidence="2 3" key="1">
    <citation type="journal article" date="2024" name="Plant J.">
        <title>Genome sequences and population genomics reveal climatic adaptation and genomic divergence between two closely related sweetgum species.</title>
        <authorList>
            <person name="Xu W.Q."/>
            <person name="Ren C.Q."/>
            <person name="Zhang X.Y."/>
            <person name="Comes H.P."/>
            <person name="Liu X.H."/>
            <person name="Li Y.G."/>
            <person name="Kettle C.J."/>
            <person name="Jalonen R."/>
            <person name="Gaisberger H."/>
            <person name="Ma Y.Z."/>
            <person name="Qiu Y.X."/>
        </authorList>
    </citation>
    <scope>NUCLEOTIDE SEQUENCE [LARGE SCALE GENOMIC DNA]</scope>
    <source>
        <strain evidence="2">Hangzhou</strain>
    </source>
</reference>
<evidence type="ECO:0000313" key="2">
    <source>
        <dbReference type="EMBL" id="KAK9282297.1"/>
    </source>
</evidence>
<dbReference type="Pfam" id="PF06273">
    <property type="entry name" value="eIF-4B"/>
    <property type="match status" value="1"/>
</dbReference>
<keyword evidence="3" id="KW-1185">Reference proteome</keyword>
<dbReference type="PANTHER" id="PTHR32091:SF24">
    <property type="entry name" value="DUF4005 DOMAIN-CONTAINING PROTEIN"/>
    <property type="match status" value="1"/>
</dbReference>
<dbReference type="EMBL" id="JBBPBK010000007">
    <property type="protein sequence ID" value="KAK9282297.1"/>
    <property type="molecule type" value="Genomic_DNA"/>
</dbReference>
<dbReference type="Proteomes" id="UP001415857">
    <property type="component" value="Unassembled WGS sequence"/>
</dbReference>
<feature type="region of interest" description="Disordered" evidence="1">
    <location>
        <begin position="21"/>
        <end position="46"/>
    </location>
</feature>
<organism evidence="2 3">
    <name type="scientific">Liquidambar formosana</name>
    <name type="common">Formosan gum</name>
    <dbReference type="NCBI Taxonomy" id="63359"/>
    <lineage>
        <taxon>Eukaryota</taxon>
        <taxon>Viridiplantae</taxon>
        <taxon>Streptophyta</taxon>
        <taxon>Embryophyta</taxon>
        <taxon>Tracheophyta</taxon>
        <taxon>Spermatophyta</taxon>
        <taxon>Magnoliopsida</taxon>
        <taxon>eudicotyledons</taxon>
        <taxon>Gunneridae</taxon>
        <taxon>Pentapetalae</taxon>
        <taxon>Saxifragales</taxon>
        <taxon>Altingiaceae</taxon>
        <taxon>Liquidambar</taxon>
    </lineage>
</organism>
<evidence type="ECO:0000256" key="1">
    <source>
        <dbReference type="SAM" id="MobiDB-lite"/>
    </source>
</evidence>
<feature type="region of interest" description="Disordered" evidence="1">
    <location>
        <begin position="61"/>
        <end position="85"/>
    </location>
</feature>
<protein>
    <submittedName>
        <fullName evidence="2">Uncharacterized protein</fullName>
    </submittedName>
</protein>
<dbReference type="GO" id="GO:0003743">
    <property type="term" value="F:translation initiation factor activity"/>
    <property type="evidence" value="ECO:0007669"/>
    <property type="project" value="InterPro"/>
</dbReference>
<dbReference type="InterPro" id="IPR010433">
    <property type="entry name" value="EIF-4B_pln"/>
</dbReference>
<dbReference type="GO" id="GO:0003729">
    <property type="term" value="F:mRNA binding"/>
    <property type="evidence" value="ECO:0007669"/>
    <property type="project" value="TreeGrafter"/>
</dbReference>
<evidence type="ECO:0000313" key="3">
    <source>
        <dbReference type="Proteomes" id="UP001415857"/>
    </source>
</evidence>
<dbReference type="AlphaFoldDB" id="A0AAP0RPI7"/>
<proteinExistence type="predicted"/>
<sequence>MVGGENKLGFVFSWADEVEKEEEEEEAAARTQIHEKQRPNPFGYARPREVVLQEKGFDWRKVDQNLLPPSPTRSEPPKEKPLKENIPAPAAPLAVNHKLPFHPSWKGRQEHKPENINTGSNKREVPQVLSIPQNHIPDDFVPSLRFPPKNVASLLKEERGSYNPYMLDSGQRSFQCKSHVEPMREKAFHELRPKQFHNSESMDRSSFIHHLYQHEFDTE</sequence>
<feature type="region of interest" description="Disordered" evidence="1">
    <location>
        <begin position="101"/>
        <end position="120"/>
    </location>
</feature>
<name>A0AAP0RPI7_LIQFO</name>
<comment type="caution">
    <text evidence="2">The sequence shown here is derived from an EMBL/GenBank/DDBJ whole genome shotgun (WGS) entry which is preliminary data.</text>
</comment>
<accession>A0AAP0RPI7</accession>